<proteinExistence type="predicted"/>
<dbReference type="Proteomes" id="UP000192997">
    <property type="component" value="Unassembled WGS sequence"/>
</dbReference>
<organism evidence="1 2">
    <name type="scientific">Cylindrospermopsis raciborskii CENA303</name>
    <dbReference type="NCBI Taxonomy" id="1170769"/>
    <lineage>
        <taxon>Bacteria</taxon>
        <taxon>Bacillati</taxon>
        <taxon>Cyanobacteriota</taxon>
        <taxon>Cyanophyceae</taxon>
        <taxon>Nostocales</taxon>
        <taxon>Aphanizomenonaceae</taxon>
        <taxon>Cylindrospermopsis</taxon>
    </lineage>
</organism>
<comment type="caution">
    <text evidence="1">The sequence shown here is derived from an EMBL/GenBank/DDBJ whole genome shotgun (WGS) entry which is preliminary data.</text>
</comment>
<evidence type="ECO:0000313" key="1">
    <source>
        <dbReference type="EMBL" id="OSO94721.1"/>
    </source>
</evidence>
<evidence type="ECO:0000313" key="2">
    <source>
        <dbReference type="Proteomes" id="UP000192997"/>
    </source>
</evidence>
<accession>A0A1X4GC15</accession>
<dbReference type="AlphaFoldDB" id="A0A1X4GC15"/>
<name>A0A1X4GC15_9CYAN</name>
<sequence>MAFCWLMVKRFWRSQFWTMKMCGGAIACSKWFPNKLPCICSRENLKGVKGRSQFWRMKTWGGAIVRSEWFPNKLPCIFSRENLKVVNRTICFSPNPKSF</sequence>
<gene>
    <name evidence="1" type="ORF">B7O87_01950</name>
</gene>
<reference evidence="2" key="1">
    <citation type="submission" date="2017-04" db="EMBL/GenBank/DDBJ databases">
        <authorList>
            <person name="Abreu V.A."/>
            <person name="Popin R.V."/>
            <person name="Rigonato J."/>
            <person name="Andreote A.P."/>
            <person name="Schaker P.C."/>
            <person name="Hoff-Risseti C."/>
            <person name="Alvarenga D.O."/>
            <person name="Varani A.M."/>
            <person name="Fiore M.F."/>
        </authorList>
    </citation>
    <scope>NUCLEOTIDE SEQUENCE [LARGE SCALE GENOMIC DNA]</scope>
    <source>
        <strain evidence="2">CENA303</strain>
    </source>
</reference>
<dbReference type="EMBL" id="NBYN01000007">
    <property type="protein sequence ID" value="OSO94721.1"/>
    <property type="molecule type" value="Genomic_DNA"/>
</dbReference>
<protein>
    <submittedName>
        <fullName evidence="1">Uncharacterized protein</fullName>
    </submittedName>
</protein>